<dbReference type="AlphaFoldDB" id="A0A2P4SS17"/>
<dbReference type="GO" id="GO:0005739">
    <property type="term" value="C:mitochondrion"/>
    <property type="evidence" value="ECO:0007669"/>
    <property type="project" value="TreeGrafter"/>
</dbReference>
<proteinExistence type="predicted"/>
<organism evidence="1 2">
    <name type="scientific">Bambusicola thoracicus</name>
    <name type="common">Chinese bamboo-partridge</name>
    <name type="synonym">Perdix thoracica</name>
    <dbReference type="NCBI Taxonomy" id="9083"/>
    <lineage>
        <taxon>Eukaryota</taxon>
        <taxon>Metazoa</taxon>
        <taxon>Chordata</taxon>
        <taxon>Craniata</taxon>
        <taxon>Vertebrata</taxon>
        <taxon>Euteleostomi</taxon>
        <taxon>Archelosauria</taxon>
        <taxon>Archosauria</taxon>
        <taxon>Dinosauria</taxon>
        <taxon>Saurischia</taxon>
        <taxon>Theropoda</taxon>
        <taxon>Coelurosauria</taxon>
        <taxon>Aves</taxon>
        <taxon>Neognathae</taxon>
        <taxon>Galloanserae</taxon>
        <taxon>Galliformes</taxon>
        <taxon>Phasianidae</taxon>
        <taxon>Perdicinae</taxon>
        <taxon>Bambusicola</taxon>
    </lineage>
</organism>
<evidence type="ECO:0000313" key="1">
    <source>
        <dbReference type="EMBL" id="POI26895.1"/>
    </source>
</evidence>
<dbReference type="PANTHER" id="PTHR48207">
    <property type="entry name" value="SUCCINATE--HYDROXYMETHYLGLUTARATE COA-TRANSFERASE"/>
    <property type="match status" value="1"/>
</dbReference>
<dbReference type="InterPro" id="IPR050483">
    <property type="entry name" value="CoA-transferase_III_domain"/>
</dbReference>
<feature type="non-terminal residue" evidence="1">
    <location>
        <position position="1"/>
    </location>
</feature>
<reference evidence="1 2" key="1">
    <citation type="submission" date="2018-01" db="EMBL/GenBank/DDBJ databases">
        <title>Comparison of the Chinese Bamboo Partridge and Red Junglefowl genome sequences highlights the importance of demography in genome evolution.</title>
        <authorList>
            <person name="Tiley G.P."/>
            <person name="Kimball R.T."/>
            <person name="Braun E.L."/>
            <person name="Burleigh J.G."/>
        </authorList>
    </citation>
    <scope>NUCLEOTIDE SEQUENCE [LARGE SCALE GENOMIC DNA]</scope>
    <source>
        <strain evidence="1">RTK389</strain>
        <tissue evidence="1">Blood</tissue>
    </source>
</reference>
<dbReference type="OrthoDB" id="5863171at2759"/>
<sequence>AFKTKDGYIVVGAGNDQQFVTVCQVMIYEVASTSMCMDFRLLNCTEIEECGSQQNSVKTVRVMFCVKGKILNLPEVIKDSRYKTNKLRVQNRKELIDILSTR</sequence>
<dbReference type="Proteomes" id="UP000237246">
    <property type="component" value="Unassembled WGS sequence"/>
</dbReference>
<dbReference type="PANTHER" id="PTHR48207:SF3">
    <property type="entry name" value="SUCCINATE--HYDROXYMETHYLGLUTARATE COA-TRANSFERASE"/>
    <property type="match status" value="1"/>
</dbReference>
<accession>A0A2P4SS17</accession>
<keyword evidence="2" id="KW-1185">Reference proteome</keyword>
<dbReference type="GO" id="GO:0047369">
    <property type="term" value="F:succinate-hydroxymethylglutarate CoA-transferase activity"/>
    <property type="evidence" value="ECO:0007669"/>
    <property type="project" value="TreeGrafter"/>
</dbReference>
<dbReference type="EMBL" id="PPHD01026349">
    <property type="protein sequence ID" value="POI26895.1"/>
    <property type="molecule type" value="Genomic_DNA"/>
</dbReference>
<protein>
    <submittedName>
        <fullName evidence="1">Uncharacterized protein</fullName>
    </submittedName>
</protein>
<name>A0A2P4SS17_BAMTH</name>
<gene>
    <name evidence="1" type="ORF">CIB84_009355</name>
</gene>
<evidence type="ECO:0000313" key="2">
    <source>
        <dbReference type="Proteomes" id="UP000237246"/>
    </source>
</evidence>
<comment type="caution">
    <text evidence="1">The sequence shown here is derived from an EMBL/GenBank/DDBJ whole genome shotgun (WGS) entry which is preliminary data.</text>
</comment>